<evidence type="ECO:0000313" key="1">
    <source>
        <dbReference type="EMBL" id="MFD0922688.1"/>
    </source>
</evidence>
<dbReference type="Gene3D" id="1.25.40.10">
    <property type="entry name" value="Tetratricopeptide repeat domain"/>
    <property type="match status" value="1"/>
</dbReference>
<dbReference type="InterPro" id="IPR011990">
    <property type="entry name" value="TPR-like_helical_dom_sf"/>
</dbReference>
<dbReference type="EMBL" id="JBHTIW010000023">
    <property type="protein sequence ID" value="MFD0922688.1"/>
    <property type="molecule type" value="Genomic_DNA"/>
</dbReference>
<dbReference type="Proteomes" id="UP001597018">
    <property type="component" value="Unassembled WGS sequence"/>
</dbReference>
<keyword evidence="2" id="KW-1185">Reference proteome</keyword>
<reference evidence="2" key="1">
    <citation type="journal article" date="2019" name="Int. J. Syst. Evol. Microbiol.">
        <title>The Global Catalogue of Microorganisms (GCM) 10K type strain sequencing project: providing services to taxonomists for standard genome sequencing and annotation.</title>
        <authorList>
            <consortium name="The Broad Institute Genomics Platform"/>
            <consortium name="The Broad Institute Genome Sequencing Center for Infectious Disease"/>
            <person name="Wu L."/>
            <person name="Ma J."/>
        </authorList>
    </citation>
    <scope>NUCLEOTIDE SEQUENCE [LARGE SCALE GENOMIC DNA]</scope>
    <source>
        <strain evidence="2">CCUG 56401</strain>
    </source>
</reference>
<dbReference type="InterPro" id="IPR027417">
    <property type="entry name" value="P-loop_NTPase"/>
</dbReference>
<comment type="caution">
    <text evidence="1">The sequence shown here is derived from an EMBL/GenBank/DDBJ whole genome shotgun (WGS) entry which is preliminary data.</text>
</comment>
<sequence>MAAMPRTPGFRDRYDVLADMSRQLRECRARGETCRILLHGVAGVGTSSVAREFAELEKGSFERALIWVQAQRPDGSAAPFEEMLGTALTGLGVPDGELPASAAARLDAYHRRSRDEEFLLVVDGFVNADQVGALVPADAPRAAFVVTGRALDRELLPRGFRDHAVEQLPHAEARELFLHDLAGTEIDGDAVDELVRLCGGFPHLVRTLAALLVGRPQDVDWLLDELRESVATLLELDFGGKMRGFVQLAYERSMSPEERIAYRRLALLPGDDFGIEYAAFALERDAKSTRRLLRTLTDLHLLVESGGRYRYYDIVRAEARERARQEDGAELCDKLVVRVCEKYLEEAALHDRALADRWRVGPLFERLRTHTGPAKTREQALAWFKAELANAVACVSAAKDRGALQVATQLPVALFKYLHYHGHHAWWLSTHEIALEAAEGDDAAVMQLCSQRGSAHLAMGNVAWAKRDFEVSREKALAIDHPLGTQSAYEWCGKAEARAGRTESAREWYRRSWEVLERASEDEIPPEQRERAFALLRLQYARSWLHDEEPANARLDAEKALEHFHADSKERENRAKCLLVLGEAWDRLGSASATTPLREAVDLFDREGALRLQAEALVKLGKATGRRGDGESARNCFGRALALFDMLGDPRADDVRKLLDAQ</sequence>
<organism evidence="1 2">
    <name type="scientific">Saccharopolyspora rosea</name>
    <dbReference type="NCBI Taxonomy" id="524884"/>
    <lineage>
        <taxon>Bacteria</taxon>
        <taxon>Bacillati</taxon>
        <taxon>Actinomycetota</taxon>
        <taxon>Actinomycetes</taxon>
        <taxon>Pseudonocardiales</taxon>
        <taxon>Pseudonocardiaceae</taxon>
        <taxon>Saccharopolyspora</taxon>
    </lineage>
</organism>
<evidence type="ECO:0008006" key="3">
    <source>
        <dbReference type="Google" id="ProtNLM"/>
    </source>
</evidence>
<accession>A0ABW3FXL2</accession>
<dbReference type="Gene3D" id="3.40.50.300">
    <property type="entry name" value="P-loop containing nucleotide triphosphate hydrolases"/>
    <property type="match status" value="1"/>
</dbReference>
<dbReference type="RefSeq" id="WP_263253529.1">
    <property type="nucleotide sequence ID" value="NZ_BAABLT010000042.1"/>
</dbReference>
<name>A0ABW3FXL2_9PSEU</name>
<dbReference type="SUPFAM" id="SSF52540">
    <property type="entry name" value="P-loop containing nucleoside triphosphate hydrolases"/>
    <property type="match status" value="1"/>
</dbReference>
<proteinExistence type="predicted"/>
<protein>
    <recommendedName>
        <fullName evidence="3">NB-ARC domain-containing protein</fullName>
    </recommendedName>
</protein>
<dbReference type="SUPFAM" id="SSF48452">
    <property type="entry name" value="TPR-like"/>
    <property type="match status" value="1"/>
</dbReference>
<evidence type="ECO:0000313" key="2">
    <source>
        <dbReference type="Proteomes" id="UP001597018"/>
    </source>
</evidence>
<gene>
    <name evidence="1" type="ORF">ACFQ16_23325</name>
</gene>